<name>A0A315ZUS9_9FIRM</name>
<dbReference type="RefSeq" id="WP_109711603.1">
    <property type="nucleotide sequence ID" value="NZ_QGDS01000007.1"/>
</dbReference>
<gene>
    <name evidence="1" type="ORF">SAMN05216529_10732</name>
</gene>
<evidence type="ECO:0000313" key="2">
    <source>
        <dbReference type="Proteomes" id="UP000254051"/>
    </source>
</evidence>
<dbReference type="EMBL" id="UHJJ01000007">
    <property type="protein sequence ID" value="SUQ14580.1"/>
    <property type="molecule type" value="Genomic_DNA"/>
</dbReference>
<organism evidence="1 2">
    <name type="scientific">Faecalicatena contorta</name>
    <dbReference type="NCBI Taxonomy" id="39482"/>
    <lineage>
        <taxon>Bacteria</taxon>
        <taxon>Bacillati</taxon>
        <taxon>Bacillota</taxon>
        <taxon>Clostridia</taxon>
        <taxon>Lachnospirales</taxon>
        <taxon>Lachnospiraceae</taxon>
        <taxon>Faecalicatena</taxon>
    </lineage>
</organism>
<dbReference type="OrthoDB" id="1779987at2"/>
<sequence length="139" mass="16157">MERLTIYADMGLDDWEQTCYRVSFDPEGAYNILDLAFHYGQDGDAECANILQDISVRLKAYEDIGPTPEQLLEIDKMYSEKCREVAELRAELKAYKDTGIPLEDILEYKKFEDELVAKSMTFGYVLRLIHADERRKSDE</sequence>
<accession>A0A315ZUS9</accession>
<keyword evidence="2" id="KW-1185">Reference proteome</keyword>
<proteinExistence type="predicted"/>
<dbReference type="Proteomes" id="UP000254051">
    <property type="component" value="Unassembled WGS sequence"/>
</dbReference>
<reference evidence="2" key="1">
    <citation type="submission" date="2017-07" db="EMBL/GenBank/DDBJ databases">
        <authorList>
            <person name="Varghese N."/>
            <person name="Submissions S."/>
        </authorList>
    </citation>
    <scope>NUCLEOTIDE SEQUENCE [LARGE SCALE GENOMIC DNA]</scope>
    <source>
        <strain evidence="2">NLAE-zl-C134</strain>
    </source>
</reference>
<evidence type="ECO:0000313" key="1">
    <source>
        <dbReference type="EMBL" id="SUQ14580.1"/>
    </source>
</evidence>
<dbReference type="AlphaFoldDB" id="A0A315ZUS9"/>
<protein>
    <submittedName>
        <fullName evidence="1">Uncharacterized protein</fullName>
    </submittedName>
</protein>